<sequence length="452" mass="48596">MPKLHSLTSLTFIPVNGADMVFRHTVVAAVAALGLLAPLATPAEAAPARHGCTVPVIGAICAPDTAVLDGGQLLRTKFAALVGEKTSRAALNDLLVAAKSDLTAGPWSVTAKAQVPPSGDKHDYLSLAPYWWPTTQPTAENPWGCPFVQKDGQRNPIVDQITDHAYRGQAFSAIYRLALAWYYTGDPRYAQRAALDLRTWFLDADTKMNPNLNYAQGIPCKVDGRGIGIIEFSYTLTEVVDATAILATGAPGWTRTDQAGMTGWYTQFLNWLRTSKNGTDEAAAQNNHGSFYDMLAAGLALGTGRRDLAKTIAQDAGPKRIAAQIQANGYQPQEASRTRSWHYSNFNLVALTRLAQIGKHVGVDLWHYTAPSGATLFKAVDFLIPAATQGPSAWPYPELDFRQYAALDVLHAAADAGDKAARTALPRVPAEPGGDLYPVRPAAEQLDDISTS</sequence>
<dbReference type="GO" id="GO:0016829">
    <property type="term" value="F:lyase activity"/>
    <property type="evidence" value="ECO:0007669"/>
    <property type="project" value="UniProtKB-KW"/>
</dbReference>
<dbReference type="Pfam" id="PF05426">
    <property type="entry name" value="Alginate_lyase"/>
    <property type="match status" value="1"/>
</dbReference>
<dbReference type="InterPro" id="IPR008929">
    <property type="entry name" value="Chondroitin_lyas"/>
</dbReference>
<feature type="domain" description="Alginate lyase" evidence="4">
    <location>
        <begin position="108"/>
        <end position="394"/>
    </location>
</feature>
<evidence type="ECO:0000313" key="6">
    <source>
        <dbReference type="Proteomes" id="UP000182740"/>
    </source>
</evidence>
<evidence type="ECO:0000313" key="5">
    <source>
        <dbReference type="EMBL" id="SFW49574.1"/>
    </source>
</evidence>
<dbReference type="Proteomes" id="UP000182740">
    <property type="component" value="Unassembled WGS sequence"/>
</dbReference>
<dbReference type="EMBL" id="FPJG01000006">
    <property type="protein sequence ID" value="SFW49574.1"/>
    <property type="molecule type" value="Genomic_DNA"/>
</dbReference>
<dbReference type="STRING" id="546364.SAMN04489730_0867"/>
<gene>
    <name evidence="5" type="ORF">SAMN04489730_0867</name>
</gene>
<keyword evidence="2 5" id="KW-0456">Lyase</keyword>
<dbReference type="InterPro" id="IPR008397">
    <property type="entry name" value="Alginate_lyase_dom"/>
</dbReference>
<organism evidence="5 6">
    <name type="scientific">Amycolatopsis australiensis</name>
    <dbReference type="NCBI Taxonomy" id="546364"/>
    <lineage>
        <taxon>Bacteria</taxon>
        <taxon>Bacillati</taxon>
        <taxon>Actinomycetota</taxon>
        <taxon>Actinomycetes</taxon>
        <taxon>Pseudonocardiales</taxon>
        <taxon>Pseudonocardiaceae</taxon>
        <taxon>Amycolatopsis</taxon>
    </lineage>
</organism>
<evidence type="ECO:0000259" key="4">
    <source>
        <dbReference type="Pfam" id="PF05426"/>
    </source>
</evidence>
<dbReference type="SUPFAM" id="SSF48230">
    <property type="entry name" value="Chondroitin AC/alginate lyase"/>
    <property type="match status" value="1"/>
</dbReference>
<dbReference type="GO" id="GO:0042597">
    <property type="term" value="C:periplasmic space"/>
    <property type="evidence" value="ECO:0007669"/>
    <property type="project" value="InterPro"/>
</dbReference>
<feature type="region of interest" description="Disordered" evidence="3">
    <location>
        <begin position="427"/>
        <end position="452"/>
    </location>
</feature>
<reference evidence="6" key="1">
    <citation type="submission" date="2016-11" db="EMBL/GenBank/DDBJ databases">
        <authorList>
            <person name="Varghese N."/>
            <person name="Submissions S."/>
        </authorList>
    </citation>
    <scope>NUCLEOTIDE SEQUENCE [LARGE SCALE GENOMIC DNA]</scope>
    <source>
        <strain evidence="6">DSM 44671</strain>
    </source>
</reference>
<accession>A0A1K1PS02</accession>
<keyword evidence="6" id="KW-1185">Reference proteome</keyword>
<dbReference type="Gene3D" id="1.50.10.100">
    <property type="entry name" value="Chondroitin AC/alginate lyase"/>
    <property type="match status" value="1"/>
</dbReference>
<proteinExistence type="predicted"/>
<evidence type="ECO:0000256" key="3">
    <source>
        <dbReference type="SAM" id="MobiDB-lite"/>
    </source>
</evidence>
<dbReference type="AlphaFoldDB" id="A0A1K1PS02"/>
<protein>
    <submittedName>
        <fullName evidence="5">Alginate lyase</fullName>
    </submittedName>
</protein>
<keyword evidence="1" id="KW-0732">Signal</keyword>
<evidence type="ECO:0000256" key="1">
    <source>
        <dbReference type="ARBA" id="ARBA00022729"/>
    </source>
</evidence>
<name>A0A1K1PS02_9PSEU</name>
<evidence type="ECO:0000256" key="2">
    <source>
        <dbReference type="ARBA" id="ARBA00023239"/>
    </source>
</evidence>